<organism evidence="1 2">
    <name type="scientific">Strigops habroptila</name>
    <name type="common">Kakapo</name>
    <dbReference type="NCBI Taxonomy" id="2489341"/>
    <lineage>
        <taxon>Eukaryota</taxon>
        <taxon>Metazoa</taxon>
        <taxon>Chordata</taxon>
        <taxon>Craniata</taxon>
        <taxon>Vertebrata</taxon>
        <taxon>Euteleostomi</taxon>
        <taxon>Archelosauria</taxon>
        <taxon>Archosauria</taxon>
        <taxon>Dinosauria</taxon>
        <taxon>Saurischia</taxon>
        <taxon>Theropoda</taxon>
        <taxon>Coelurosauria</taxon>
        <taxon>Aves</taxon>
        <taxon>Neognathae</taxon>
        <taxon>Neoaves</taxon>
        <taxon>Telluraves</taxon>
        <taxon>Australaves</taxon>
        <taxon>Psittaciformes</taxon>
        <taxon>Psittacidae</taxon>
        <taxon>Strigops</taxon>
    </lineage>
</organism>
<sequence>MGCGQWYEKAWDYLEASGLSDFLRPVHRRIPHFKGASHAATRLLGLQEFKAAKTVKINPDAPQKNAQFLITWRHCMVKQCGFSGGIFTSP</sequence>
<accession>A0A672TIA4</accession>
<reference evidence="1" key="2">
    <citation type="submission" date="2025-08" db="UniProtKB">
        <authorList>
            <consortium name="Ensembl"/>
        </authorList>
    </citation>
    <scope>IDENTIFICATION</scope>
</reference>
<dbReference type="InParanoid" id="A0A672TIA4"/>
<dbReference type="AlphaFoldDB" id="A0A672TIA4"/>
<reference evidence="1 2" key="1">
    <citation type="submission" date="2019-11" db="EMBL/GenBank/DDBJ databases">
        <title>Strigops habroptila (kakapo) genome, bStrHab1, primary haplotype, v2.</title>
        <authorList>
            <person name="Jarvis E.D."/>
            <person name="Howard J."/>
            <person name="Rhie A."/>
            <person name="Phillippy A."/>
            <person name="Korlach J."/>
            <person name="Digby A."/>
            <person name="Iorns D."/>
            <person name="Eason D."/>
            <person name="Robertson B."/>
            <person name="Raemaekers T."/>
            <person name="Howe K."/>
            <person name="Lewin H."/>
            <person name="Damas J."/>
            <person name="Hastie A."/>
            <person name="Tracey A."/>
            <person name="Chow W."/>
            <person name="Fedrigo O."/>
        </authorList>
    </citation>
    <scope>NUCLEOTIDE SEQUENCE [LARGE SCALE GENOMIC DNA]</scope>
</reference>
<protein>
    <submittedName>
        <fullName evidence="1">Uncharacterized protein</fullName>
    </submittedName>
</protein>
<keyword evidence="2" id="KW-1185">Reference proteome</keyword>
<dbReference type="Proteomes" id="UP000472266">
    <property type="component" value="Chromosome 13"/>
</dbReference>
<reference evidence="1" key="3">
    <citation type="submission" date="2025-09" db="UniProtKB">
        <authorList>
            <consortium name="Ensembl"/>
        </authorList>
    </citation>
    <scope>IDENTIFICATION</scope>
</reference>
<dbReference type="GO" id="GO:0005737">
    <property type="term" value="C:cytoplasm"/>
    <property type="evidence" value="ECO:0007669"/>
    <property type="project" value="TreeGrafter"/>
</dbReference>
<evidence type="ECO:0000313" key="1">
    <source>
        <dbReference type="Ensembl" id="ENSSHBP00005000407.1"/>
    </source>
</evidence>
<dbReference type="PANTHER" id="PTHR13017:SF0">
    <property type="entry name" value="METHENYLTETRAHYDROFOLATE SYNTHASE DOMAIN-CONTAINING PROTEIN"/>
    <property type="match status" value="1"/>
</dbReference>
<dbReference type="Ensembl" id="ENSSHBT00005000506.1">
    <property type="protein sequence ID" value="ENSSHBP00005000407.1"/>
    <property type="gene ID" value="ENSSHBG00005000392.1"/>
</dbReference>
<dbReference type="PANTHER" id="PTHR13017">
    <property type="entry name" value="5-FORMYLTETRAHYDROFOLATE CYCLO-LIGASE-RELATED"/>
    <property type="match status" value="1"/>
</dbReference>
<proteinExistence type="predicted"/>
<dbReference type="InterPro" id="IPR002698">
    <property type="entry name" value="FTHF_cligase"/>
</dbReference>
<evidence type="ECO:0000313" key="2">
    <source>
        <dbReference type="Proteomes" id="UP000472266"/>
    </source>
</evidence>
<name>A0A672TIA4_STRHB</name>